<proteinExistence type="predicted"/>
<name>A0A0S7XK34_9BACT</name>
<accession>A0A0S7XK34</accession>
<organism evidence="2 3">
    <name type="scientific">candidate division KD3-62 bacterium DG_56</name>
    <dbReference type="NCBI Taxonomy" id="1704032"/>
    <lineage>
        <taxon>Bacteria</taxon>
        <taxon>candidate division KD3-62</taxon>
    </lineage>
</organism>
<protein>
    <submittedName>
        <fullName evidence="2">Uncharacterized protein</fullName>
    </submittedName>
</protein>
<dbReference type="AlphaFoldDB" id="A0A0S7XK34"/>
<dbReference type="EMBL" id="LIZY01000100">
    <property type="protein sequence ID" value="KPJ62850.1"/>
    <property type="molecule type" value="Genomic_DNA"/>
</dbReference>
<dbReference type="Proteomes" id="UP000052020">
    <property type="component" value="Unassembled WGS sequence"/>
</dbReference>
<evidence type="ECO:0000256" key="1">
    <source>
        <dbReference type="SAM" id="MobiDB-lite"/>
    </source>
</evidence>
<comment type="caution">
    <text evidence="2">The sequence shown here is derived from an EMBL/GenBank/DDBJ whole genome shotgun (WGS) entry which is preliminary data.</text>
</comment>
<evidence type="ECO:0000313" key="2">
    <source>
        <dbReference type="EMBL" id="KPJ62850.1"/>
    </source>
</evidence>
<gene>
    <name evidence="2" type="ORF">AMK68_04450</name>
</gene>
<feature type="region of interest" description="Disordered" evidence="1">
    <location>
        <begin position="70"/>
        <end position="93"/>
    </location>
</feature>
<sequence length="145" mass="16122">MPNERLAGELMIPNLAQIEELGTRILGEQPDPVVRFRVLRDVLQKPSRDPELASARGQVTESHWVAELREEQRPDGSWGRFHSADTRAKRRIPTTEAGVPRALALGLNGSHPVLAAAAKYVADVLTGARDFPDPAEKNERWRTEA</sequence>
<evidence type="ECO:0000313" key="3">
    <source>
        <dbReference type="Proteomes" id="UP000052020"/>
    </source>
</evidence>
<reference evidence="2 3" key="1">
    <citation type="journal article" date="2015" name="Microbiome">
        <title>Genomic resolution of linkages in carbon, nitrogen, and sulfur cycling among widespread estuary sediment bacteria.</title>
        <authorList>
            <person name="Baker B.J."/>
            <person name="Lazar C.S."/>
            <person name="Teske A.P."/>
            <person name="Dick G.J."/>
        </authorList>
    </citation>
    <scope>NUCLEOTIDE SEQUENCE [LARGE SCALE GENOMIC DNA]</scope>
    <source>
        <strain evidence="2">DG_56</strain>
    </source>
</reference>